<dbReference type="InterPro" id="IPR028994">
    <property type="entry name" value="Integrin_alpha_N"/>
</dbReference>
<accession>A0A4E0RGD5</accession>
<dbReference type="PANTHER" id="PTHR15435">
    <property type="entry name" value="KICSTOR COMPLEX PROTEIN KAPTIN"/>
    <property type="match status" value="1"/>
</dbReference>
<organism evidence="2 3">
    <name type="scientific">Fasciola hepatica</name>
    <name type="common">Liver fluke</name>
    <dbReference type="NCBI Taxonomy" id="6192"/>
    <lineage>
        <taxon>Eukaryota</taxon>
        <taxon>Metazoa</taxon>
        <taxon>Spiralia</taxon>
        <taxon>Lophotrochozoa</taxon>
        <taxon>Platyhelminthes</taxon>
        <taxon>Trematoda</taxon>
        <taxon>Digenea</taxon>
        <taxon>Plagiorchiida</taxon>
        <taxon>Echinostomata</taxon>
        <taxon>Echinostomatoidea</taxon>
        <taxon>Fasciolidae</taxon>
        <taxon>Fasciola</taxon>
    </lineage>
</organism>
<protein>
    <submittedName>
        <fullName evidence="2">Kaptin</fullName>
    </submittedName>
</protein>
<gene>
    <name evidence="2" type="ORF">D915_008523</name>
</gene>
<feature type="region of interest" description="Disordered" evidence="1">
    <location>
        <begin position="206"/>
        <end position="227"/>
    </location>
</feature>
<comment type="caution">
    <text evidence="2">The sequence shown here is derived from an EMBL/GenBank/DDBJ whole genome shotgun (WGS) entry which is preliminary data.</text>
</comment>
<reference evidence="2" key="1">
    <citation type="submission" date="2019-03" db="EMBL/GenBank/DDBJ databases">
        <title>Improved annotation for the trematode Fasciola hepatica.</title>
        <authorList>
            <person name="Choi Y.-J."/>
            <person name="Martin J."/>
            <person name="Mitreva M."/>
        </authorList>
    </citation>
    <scope>NUCLEOTIDE SEQUENCE [LARGE SCALE GENOMIC DNA]</scope>
</reference>
<dbReference type="InterPro" id="IPR029982">
    <property type="entry name" value="Kptn"/>
</dbReference>
<dbReference type="GO" id="GO:0034198">
    <property type="term" value="P:cellular response to amino acid starvation"/>
    <property type="evidence" value="ECO:0007669"/>
    <property type="project" value="TreeGrafter"/>
</dbReference>
<dbReference type="GO" id="GO:0051015">
    <property type="term" value="F:actin filament binding"/>
    <property type="evidence" value="ECO:0007669"/>
    <property type="project" value="TreeGrafter"/>
</dbReference>
<keyword evidence="3" id="KW-1185">Reference proteome</keyword>
<feature type="compositionally biased region" description="Basic and acidic residues" evidence="1">
    <location>
        <begin position="206"/>
        <end position="216"/>
    </location>
</feature>
<dbReference type="EMBL" id="JXXN02004248">
    <property type="protein sequence ID" value="THD20748.1"/>
    <property type="molecule type" value="Genomic_DNA"/>
</dbReference>
<name>A0A4E0RGD5_FASHE</name>
<dbReference type="PANTHER" id="PTHR15435:SF2">
    <property type="entry name" value="KICSTOR COMPLEX PROTEIN KAPTIN"/>
    <property type="match status" value="1"/>
</dbReference>
<dbReference type="GO" id="GO:0030027">
    <property type="term" value="C:lamellipodium"/>
    <property type="evidence" value="ECO:0007669"/>
    <property type="project" value="TreeGrafter"/>
</dbReference>
<proteinExistence type="predicted"/>
<dbReference type="SUPFAM" id="SSF69318">
    <property type="entry name" value="Integrin alpha N-terminal domain"/>
    <property type="match status" value="1"/>
</dbReference>
<dbReference type="GO" id="GO:0007015">
    <property type="term" value="P:actin filament organization"/>
    <property type="evidence" value="ECO:0007669"/>
    <property type="project" value="InterPro"/>
</dbReference>
<evidence type="ECO:0000256" key="1">
    <source>
        <dbReference type="SAM" id="MobiDB-lite"/>
    </source>
</evidence>
<dbReference type="GO" id="GO:1904262">
    <property type="term" value="P:negative regulation of TORC1 signaling"/>
    <property type="evidence" value="ECO:0007669"/>
    <property type="project" value="TreeGrafter"/>
</dbReference>
<dbReference type="Proteomes" id="UP000230066">
    <property type="component" value="Unassembled WGS sequence"/>
</dbReference>
<dbReference type="GO" id="GO:0015629">
    <property type="term" value="C:actin cytoskeleton"/>
    <property type="evidence" value="ECO:0007669"/>
    <property type="project" value="InterPro"/>
</dbReference>
<sequence length="497" mass="55068">MNSLLPSEVFYFASQAQSNIYNLTYVKSEIKETDAQSVPSHYDIMVAYYRPASDSSTNKQYCLLHRFSSDGDMIKTVTKNMDFVYIPGASDIVCIDALFDEVNKEYIFGVGFVKDGDKGYLNIYGESSLDKLPECCLSFSSLSYVPLQLTHTYYISPTTSKLQWAFILSSGNPFADPLLSGSAPSATRLRPPVRVFAQLSDTGKGVQEDECKKSKDTLSVGSRPRQRLNPSESINTIYGELGTEAAHSLFPELATIPGVKILHMDFHVTSKHRPFRLAAFGAQDGWIGVVQTDMEQLTVLHQFSFSHESPITNVKLFNQFPSAQVSSHSGARLKSPVCSSSKFWDAQFDLLVCSSFEPAVVYSRILEHEYLSLDNQIVLPLSADFDHVNCASVGDFNFDGLPEIVLGTFGQRLLFYQWDSNKPVDEDACLTLDGGYRLVAQKSLIGPVHCISPPLDLVGDGLDAMVVLSGRGLHVYQHDVDDILELIRKRIGSSKPI</sequence>
<dbReference type="AlphaFoldDB" id="A0A4E0RGD5"/>
<evidence type="ECO:0000313" key="2">
    <source>
        <dbReference type="EMBL" id="THD20748.1"/>
    </source>
</evidence>
<evidence type="ECO:0000313" key="3">
    <source>
        <dbReference type="Proteomes" id="UP000230066"/>
    </source>
</evidence>